<evidence type="ECO:0000256" key="1">
    <source>
        <dbReference type="ARBA" id="ARBA00010520"/>
    </source>
</evidence>
<dbReference type="GO" id="GO:0004864">
    <property type="term" value="F:protein phosphatase inhibitor activity"/>
    <property type="evidence" value="ECO:0007669"/>
    <property type="project" value="UniProtKB-KW"/>
</dbReference>
<reference evidence="5" key="1">
    <citation type="submission" date="2018-04" db="EMBL/GenBank/DDBJ databases">
        <title>Transcriptome assembly of Sipha flava.</title>
        <authorList>
            <person name="Scully E.D."/>
            <person name="Geib S.M."/>
            <person name="Palmer N.A."/>
            <person name="Koch K."/>
            <person name="Bradshaw J."/>
            <person name="Heng-Moss T."/>
            <person name="Sarath G."/>
        </authorList>
    </citation>
    <scope>NUCLEOTIDE SEQUENCE</scope>
</reference>
<reference evidence="7" key="2">
    <citation type="submission" date="2025-04" db="UniProtKB">
        <authorList>
            <consortium name="RefSeq"/>
        </authorList>
    </citation>
    <scope>IDENTIFICATION</scope>
    <source>
        <tissue evidence="7">Whole body</tissue>
    </source>
</reference>
<dbReference type="RefSeq" id="XP_025425463.1">
    <property type="nucleotide sequence ID" value="XM_025569678.1"/>
</dbReference>
<dbReference type="GO" id="GO:0005737">
    <property type="term" value="C:cytoplasm"/>
    <property type="evidence" value="ECO:0007669"/>
    <property type="project" value="TreeGrafter"/>
</dbReference>
<feature type="compositionally biased region" description="Polar residues" evidence="4">
    <location>
        <begin position="107"/>
        <end position="123"/>
    </location>
</feature>
<dbReference type="InterPro" id="IPR006760">
    <property type="entry name" value="Endosulphine"/>
</dbReference>
<name>A0A2S2QRY4_9HEMI</name>
<dbReference type="PANTHER" id="PTHR10358">
    <property type="entry name" value="ENDOSULFINE"/>
    <property type="match status" value="1"/>
</dbReference>
<keyword evidence="2" id="KW-0131">Cell cycle</keyword>
<feature type="region of interest" description="Disordered" evidence="4">
    <location>
        <begin position="88"/>
        <end position="123"/>
    </location>
</feature>
<sequence>MADQKPSESSEFNKPKDPKDVEKAQEECMKKQYQMKSNWPPVSGHSALLQKRLAKGQKFFDSGDYQMARQAGNGSNFSSNRPVQQVLGFGTGDTIPTPETVPARKTSIIQPKFNPTSTSSSTT</sequence>
<evidence type="ECO:0000313" key="6">
    <source>
        <dbReference type="Proteomes" id="UP000694846"/>
    </source>
</evidence>
<protein>
    <submittedName>
        <fullName evidence="5">Alpha-endosulfine</fullName>
    </submittedName>
    <submittedName>
        <fullName evidence="7">cAMP-regulated phosphoprotein 19</fullName>
    </submittedName>
</protein>
<keyword evidence="2" id="KW-0132">Cell division</keyword>
<keyword evidence="3" id="KW-0650">Protein phosphatase inhibitor</keyword>
<feature type="region of interest" description="Disordered" evidence="4">
    <location>
        <begin position="1"/>
        <end position="25"/>
    </location>
</feature>
<evidence type="ECO:0000256" key="4">
    <source>
        <dbReference type="SAM" id="MobiDB-lite"/>
    </source>
</evidence>
<dbReference type="PANTHER" id="PTHR10358:SF6">
    <property type="entry name" value="ENDOSULFINE, ISOFORM A"/>
    <property type="match status" value="1"/>
</dbReference>
<dbReference type="Proteomes" id="UP000694846">
    <property type="component" value="Unplaced"/>
</dbReference>
<gene>
    <name evidence="5" type="primary">ENSA</name>
    <name evidence="7" type="synonym">LOC112694258</name>
    <name evidence="5" type="ORF">g.2469</name>
</gene>
<dbReference type="EMBL" id="GGMS01011302">
    <property type="protein sequence ID" value="MBY80505.1"/>
    <property type="molecule type" value="Transcribed_RNA"/>
</dbReference>
<proteinExistence type="inferred from homology"/>
<evidence type="ECO:0000313" key="5">
    <source>
        <dbReference type="EMBL" id="MBY80505.1"/>
    </source>
</evidence>
<accession>A0A2S2QRY4</accession>
<comment type="similarity">
    <text evidence="1">Belongs to the endosulfine family.</text>
</comment>
<evidence type="ECO:0000313" key="7">
    <source>
        <dbReference type="RefSeq" id="XP_025425463.1"/>
    </source>
</evidence>
<evidence type="ECO:0000256" key="3">
    <source>
        <dbReference type="ARBA" id="ARBA00023272"/>
    </source>
</evidence>
<organism evidence="5">
    <name type="scientific">Sipha flava</name>
    <name type="common">yellow sugarcane aphid</name>
    <dbReference type="NCBI Taxonomy" id="143950"/>
    <lineage>
        <taxon>Eukaryota</taxon>
        <taxon>Metazoa</taxon>
        <taxon>Ecdysozoa</taxon>
        <taxon>Arthropoda</taxon>
        <taxon>Hexapoda</taxon>
        <taxon>Insecta</taxon>
        <taxon>Pterygota</taxon>
        <taxon>Neoptera</taxon>
        <taxon>Paraneoptera</taxon>
        <taxon>Hemiptera</taxon>
        <taxon>Sternorrhyncha</taxon>
        <taxon>Aphidomorpha</taxon>
        <taxon>Aphidoidea</taxon>
        <taxon>Aphididae</taxon>
        <taxon>Sipha</taxon>
    </lineage>
</organism>
<evidence type="ECO:0000256" key="2">
    <source>
        <dbReference type="ARBA" id="ARBA00022776"/>
    </source>
</evidence>
<keyword evidence="6" id="KW-1185">Reference proteome</keyword>
<dbReference type="AlphaFoldDB" id="A0A2S2QRY4"/>
<keyword evidence="2" id="KW-0498">Mitosis</keyword>
<dbReference type="OrthoDB" id="5949865at2759"/>